<dbReference type="OrthoDB" id="5125733at2759"/>
<evidence type="ECO:0000313" key="2">
    <source>
        <dbReference type="EMBL" id="KAG9231979.1"/>
    </source>
</evidence>
<accession>A0A9P7YDZ1</accession>
<organism evidence="2 3">
    <name type="scientific">Amylocarpus encephaloides</name>
    <dbReference type="NCBI Taxonomy" id="45428"/>
    <lineage>
        <taxon>Eukaryota</taxon>
        <taxon>Fungi</taxon>
        <taxon>Dikarya</taxon>
        <taxon>Ascomycota</taxon>
        <taxon>Pezizomycotina</taxon>
        <taxon>Leotiomycetes</taxon>
        <taxon>Helotiales</taxon>
        <taxon>Helotiales incertae sedis</taxon>
        <taxon>Amylocarpus</taxon>
    </lineage>
</organism>
<sequence length="65" mass="7158">INSLCTIQDDLQDWATESRRMGVIYSSSAINIAATSVMDSNQGLCFPKDPSYVSVQSERSITIRS</sequence>
<proteinExistence type="predicted"/>
<comment type="caution">
    <text evidence="2">The sequence shown here is derived from an EMBL/GenBank/DDBJ whole genome shotgun (WGS) entry which is preliminary data.</text>
</comment>
<gene>
    <name evidence="2" type="ORF">BJ875DRAFT_381737</name>
</gene>
<evidence type="ECO:0000259" key="1">
    <source>
        <dbReference type="Pfam" id="PF06985"/>
    </source>
</evidence>
<feature type="domain" description="Heterokaryon incompatibility" evidence="1">
    <location>
        <begin position="1"/>
        <end position="60"/>
    </location>
</feature>
<evidence type="ECO:0000313" key="3">
    <source>
        <dbReference type="Proteomes" id="UP000824998"/>
    </source>
</evidence>
<dbReference type="PANTHER" id="PTHR33112">
    <property type="entry name" value="DOMAIN PROTEIN, PUTATIVE-RELATED"/>
    <property type="match status" value="1"/>
</dbReference>
<dbReference type="InterPro" id="IPR010730">
    <property type="entry name" value="HET"/>
</dbReference>
<protein>
    <recommendedName>
        <fullName evidence="1">Heterokaryon incompatibility domain-containing protein</fullName>
    </recommendedName>
</protein>
<dbReference type="AlphaFoldDB" id="A0A9P7YDZ1"/>
<dbReference type="PANTHER" id="PTHR33112:SF16">
    <property type="entry name" value="HETEROKARYON INCOMPATIBILITY DOMAIN-CONTAINING PROTEIN"/>
    <property type="match status" value="1"/>
</dbReference>
<dbReference type="Pfam" id="PF06985">
    <property type="entry name" value="HET"/>
    <property type="match status" value="1"/>
</dbReference>
<dbReference type="Proteomes" id="UP000824998">
    <property type="component" value="Unassembled WGS sequence"/>
</dbReference>
<reference evidence="2" key="1">
    <citation type="journal article" date="2021" name="IMA Fungus">
        <title>Genomic characterization of three marine fungi, including Emericellopsis atlantica sp. nov. with signatures of a generalist lifestyle and marine biomass degradation.</title>
        <authorList>
            <person name="Hagestad O.C."/>
            <person name="Hou L."/>
            <person name="Andersen J.H."/>
            <person name="Hansen E.H."/>
            <person name="Altermark B."/>
            <person name="Li C."/>
            <person name="Kuhnert E."/>
            <person name="Cox R.J."/>
            <person name="Crous P.W."/>
            <person name="Spatafora J.W."/>
            <person name="Lail K."/>
            <person name="Amirebrahimi M."/>
            <person name="Lipzen A."/>
            <person name="Pangilinan J."/>
            <person name="Andreopoulos W."/>
            <person name="Hayes R.D."/>
            <person name="Ng V."/>
            <person name="Grigoriev I.V."/>
            <person name="Jackson S.A."/>
            <person name="Sutton T.D.S."/>
            <person name="Dobson A.D.W."/>
            <person name="Rama T."/>
        </authorList>
    </citation>
    <scope>NUCLEOTIDE SEQUENCE</scope>
    <source>
        <strain evidence="2">TRa018bII</strain>
    </source>
</reference>
<dbReference type="EMBL" id="MU251571">
    <property type="protein sequence ID" value="KAG9231979.1"/>
    <property type="molecule type" value="Genomic_DNA"/>
</dbReference>
<keyword evidence="3" id="KW-1185">Reference proteome</keyword>
<name>A0A9P7YDZ1_9HELO</name>
<feature type="non-terminal residue" evidence="2">
    <location>
        <position position="1"/>
    </location>
</feature>